<accession>A0A1H1QPK6</accession>
<keyword evidence="3" id="KW-0460">Magnesium</keyword>
<dbReference type="InterPro" id="IPR036412">
    <property type="entry name" value="HAD-like_sf"/>
</dbReference>
<evidence type="ECO:0000256" key="1">
    <source>
        <dbReference type="ARBA" id="ARBA00001946"/>
    </source>
</evidence>
<dbReference type="EMBL" id="LT629742">
    <property type="protein sequence ID" value="SDS25273.1"/>
    <property type="molecule type" value="Genomic_DNA"/>
</dbReference>
<evidence type="ECO:0000256" key="2">
    <source>
        <dbReference type="ARBA" id="ARBA00022801"/>
    </source>
</evidence>
<keyword evidence="2 4" id="KW-0378">Hydrolase</keyword>
<dbReference type="OrthoDB" id="9810501at2"/>
<sequence length="252" mass="27032">MSKPPSVILFDLDDTLFAHRNAVSHGIVAHIENIGGFEGVHQPDAVSLWHALEEKHYHSYLEGTLDFEGQRRARARDFAAAHGVHLEDDASGVWFDDYFEHYIAAWTLHEDALPCLDALEAALPGVRFGIITNGDPAFQRRKLDRVGLTARMGLDEHPERLIASGALGFAKPDPRIFAAACAAFDAEPGRSVYVGDRLHTDAIGAAAAGLTGVWLNRAGEVTPEPSDAAEAAALGVLEIAGLDDLVAALVAL</sequence>
<keyword evidence="5" id="KW-1185">Reference proteome</keyword>
<comment type="cofactor">
    <cofactor evidence="1">
        <name>Mg(2+)</name>
        <dbReference type="ChEBI" id="CHEBI:18420"/>
    </cofactor>
</comment>
<dbReference type="RefSeq" id="WP_083363180.1">
    <property type="nucleotide sequence ID" value="NZ_LT629742.1"/>
</dbReference>
<proteinExistence type="predicted"/>
<name>A0A1H1QPK6_9MICO</name>
<dbReference type="Pfam" id="PF00702">
    <property type="entry name" value="Hydrolase"/>
    <property type="match status" value="1"/>
</dbReference>
<dbReference type="Gene3D" id="3.40.50.1000">
    <property type="entry name" value="HAD superfamily/HAD-like"/>
    <property type="match status" value="1"/>
</dbReference>
<dbReference type="PANTHER" id="PTHR46470:SF4">
    <property type="entry name" value="5-AMINO-6-(5-PHOSPHO-D-RIBITYLAMINO)URACIL PHOSPHATASE YIGB"/>
    <property type="match status" value="1"/>
</dbReference>
<dbReference type="STRING" id="412690.SAMN04489834_1140"/>
<reference evidence="5" key="1">
    <citation type="submission" date="2016-10" db="EMBL/GenBank/DDBJ databases">
        <authorList>
            <person name="Varghese N."/>
            <person name="Submissions S."/>
        </authorList>
    </citation>
    <scope>NUCLEOTIDE SEQUENCE [LARGE SCALE GENOMIC DNA]</scope>
    <source>
        <strain evidence="5">DSM 21772</strain>
    </source>
</reference>
<evidence type="ECO:0000256" key="3">
    <source>
        <dbReference type="ARBA" id="ARBA00022842"/>
    </source>
</evidence>
<dbReference type="InterPro" id="IPR006439">
    <property type="entry name" value="HAD-SF_hydro_IA"/>
</dbReference>
<dbReference type="AlphaFoldDB" id="A0A1H1QPK6"/>
<dbReference type="Gene3D" id="1.20.120.1600">
    <property type="match status" value="1"/>
</dbReference>
<dbReference type="SFLD" id="SFLDG01129">
    <property type="entry name" value="C1.5:_HAD__Beta-PGM__Phosphata"/>
    <property type="match status" value="1"/>
</dbReference>
<dbReference type="InterPro" id="IPR023214">
    <property type="entry name" value="HAD_sf"/>
</dbReference>
<dbReference type="SFLD" id="SFLDS00003">
    <property type="entry name" value="Haloacid_Dehalogenase"/>
    <property type="match status" value="1"/>
</dbReference>
<protein>
    <submittedName>
        <fullName evidence="4">Putative hydrolase of the HAD superfamily</fullName>
    </submittedName>
</protein>
<gene>
    <name evidence="4" type="ORF">SAMN04489834_1140</name>
</gene>
<dbReference type="Proteomes" id="UP000181956">
    <property type="component" value="Chromosome I"/>
</dbReference>
<dbReference type="InterPro" id="IPR051400">
    <property type="entry name" value="HAD-like_hydrolase"/>
</dbReference>
<dbReference type="GO" id="GO:0044281">
    <property type="term" value="P:small molecule metabolic process"/>
    <property type="evidence" value="ECO:0007669"/>
    <property type="project" value="UniProtKB-ARBA"/>
</dbReference>
<dbReference type="GO" id="GO:0016787">
    <property type="term" value="F:hydrolase activity"/>
    <property type="evidence" value="ECO:0007669"/>
    <property type="project" value="UniProtKB-KW"/>
</dbReference>
<organism evidence="4 5">
    <name type="scientific">Microterricola viridarii</name>
    <dbReference type="NCBI Taxonomy" id="412690"/>
    <lineage>
        <taxon>Bacteria</taxon>
        <taxon>Bacillati</taxon>
        <taxon>Actinomycetota</taxon>
        <taxon>Actinomycetes</taxon>
        <taxon>Micrococcales</taxon>
        <taxon>Microbacteriaceae</taxon>
        <taxon>Microterricola</taxon>
    </lineage>
</organism>
<dbReference type="PANTHER" id="PTHR46470">
    <property type="entry name" value="N-ACYLNEURAMINATE-9-PHOSPHATASE"/>
    <property type="match status" value="1"/>
</dbReference>
<evidence type="ECO:0000313" key="5">
    <source>
        <dbReference type="Proteomes" id="UP000181956"/>
    </source>
</evidence>
<evidence type="ECO:0000313" key="4">
    <source>
        <dbReference type="EMBL" id="SDS25273.1"/>
    </source>
</evidence>
<dbReference type="SUPFAM" id="SSF56784">
    <property type="entry name" value="HAD-like"/>
    <property type="match status" value="1"/>
</dbReference>
<dbReference type="NCBIfam" id="TIGR01549">
    <property type="entry name" value="HAD-SF-IA-v1"/>
    <property type="match status" value="1"/>
</dbReference>